<dbReference type="EMBL" id="FMJD01000005">
    <property type="protein sequence ID" value="SCM74310.1"/>
    <property type="molecule type" value="Genomic_DNA"/>
</dbReference>
<gene>
    <name evidence="2" type="ORF">KL86PLE_130167</name>
</gene>
<evidence type="ECO:0000259" key="1">
    <source>
        <dbReference type="Pfam" id="PF08241"/>
    </source>
</evidence>
<accession>A0A212L9X7</accession>
<dbReference type="GO" id="GO:0008757">
    <property type="term" value="F:S-adenosylmethionine-dependent methyltransferase activity"/>
    <property type="evidence" value="ECO:0007669"/>
    <property type="project" value="InterPro"/>
</dbReference>
<feature type="domain" description="Methyltransferase type 11" evidence="1">
    <location>
        <begin position="2"/>
        <end position="64"/>
    </location>
</feature>
<dbReference type="SUPFAM" id="SSF53335">
    <property type="entry name" value="S-adenosyl-L-methionine-dependent methyltransferases"/>
    <property type="match status" value="1"/>
</dbReference>
<protein>
    <recommendedName>
        <fullName evidence="1">Methyltransferase type 11 domain-containing protein</fullName>
    </recommendedName>
</protein>
<dbReference type="InterPro" id="IPR013216">
    <property type="entry name" value="Methyltransf_11"/>
</dbReference>
<dbReference type="Gene3D" id="3.40.50.150">
    <property type="entry name" value="Vaccinia Virus protein VP39"/>
    <property type="match status" value="1"/>
</dbReference>
<name>A0A212L9X7_9HYPH</name>
<reference evidence="2" key="1">
    <citation type="submission" date="2016-08" db="EMBL/GenBank/DDBJ databases">
        <authorList>
            <person name="Seilhamer J.J."/>
        </authorList>
    </citation>
    <scope>NUCLEOTIDE SEQUENCE</scope>
    <source>
        <strain evidence="2">86</strain>
    </source>
</reference>
<dbReference type="AlphaFoldDB" id="A0A212L9X7"/>
<proteinExistence type="predicted"/>
<dbReference type="InterPro" id="IPR029063">
    <property type="entry name" value="SAM-dependent_MTases_sf"/>
</dbReference>
<evidence type="ECO:0000313" key="2">
    <source>
        <dbReference type="EMBL" id="SCM74310.1"/>
    </source>
</evidence>
<organism evidence="2">
    <name type="scientific">uncultured Pleomorphomonas sp</name>
    <dbReference type="NCBI Taxonomy" id="442121"/>
    <lineage>
        <taxon>Bacteria</taxon>
        <taxon>Pseudomonadati</taxon>
        <taxon>Pseudomonadota</taxon>
        <taxon>Alphaproteobacteria</taxon>
        <taxon>Hyphomicrobiales</taxon>
        <taxon>Pleomorphomonadaceae</taxon>
        <taxon>Pleomorphomonas</taxon>
        <taxon>environmental samples</taxon>
    </lineage>
</organism>
<dbReference type="Pfam" id="PF08241">
    <property type="entry name" value="Methyltransf_11"/>
    <property type="match status" value="1"/>
</dbReference>
<sequence length="155" mass="17628">MIGIDGSGEAVAFAEQFYAGARTVYRQAYFPFDLASNSVDFAVCFESIEHVEDYEHFIQEIDQMTSGPLVISFPVEDTLNFQLNADLFKYHVRHFTLNDIEELLRLFNRRIVMAKGQIVYRTKKGRVDGFLPESAMGLTALQEDSQFAVVVAEKN</sequence>